<keyword evidence="9" id="KW-1282">Carboxysome</keyword>
<comment type="function">
    <text evidence="14">Reversible hydration of carbon dioxide.</text>
</comment>
<evidence type="ECO:0000256" key="2">
    <source>
        <dbReference type="ARBA" id="ARBA00012925"/>
    </source>
</evidence>
<dbReference type="KEGG" id="csn:Cyast_1382"/>
<dbReference type="InterPro" id="IPR036874">
    <property type="entry name" value="Carbonic_anhydrase_sf"/>
</dbReference>
<sequence length="289" mass="32580">MKKLIEGLHRFHAGYFESHKELFEKLSHGQHPRILFITCSDSRIDPNLITQADVGDLFVIRNAGNIVPPYGATNGGEGASIEYAITALGIEHVIVCGHSHCGAMKGLLKMSKLEEQMPLVYEWLKQAEATRRLLKDNYSHLSNEEVLPIAIAENVLTQLENLATYPVIRSKLYQGKLALHAWVYNIESGDVFAYDPVSHDFVDLETRNAPPEFIYDLKPTNYHRTLPNNSVGQTINNSRVSQNNLNSSQMTEKLQETNKPPAPAFAENYPRSNRLSPEQAERIYRGSYS</sequence>
<evidence type="ECO:0000313" key="16">
    <source>
        <dbReference type="EMBL" id="AFZ47346.1"/>
    </source>
</evidence>
<dbReference type="PROSITE" id="PS00704">
    <property type="entry name" value="PROK_CO2_ANHYDRASE_1"/>
    <property type="match status" value="1"/>
</dbReference>
<evidence type="ECO:0000256" key="11">
    <source>
        <dbReference type="ARBA" id="ARBA00031969"/>
    </source>
</evidence>
<evidence type="ECO:0000256" key="4">
    <source>
        <dbReference type="ARBA" id="ARBA00022723"/>
    </source>
</evidence>
<keyword evidence="10" id="KW-1283">Bacterial microcompartment</keyword>
<evidence type="ECO:0000256" key="7">
    <source>
        <dbReference type="ARBA" id="ARBA00023300"/>
    </source>
</evidence>
<dbReference type="InterPro" id="IPR015892">
    <property type="entry name" value="Carbonic_anhydrase_CS"/>
</dbReference>
<dbReference type="GO" id="GO:0008270">
    <property type="term" value="F:zinc ion binding"/>
    <property type="evidence" value="ECO:0007669"/>
    <property type="project" value="UniProtKB-UniRule"/>
</dbReference>
<dbReference type="PANTHER" id="PTHR11002">
    <property type="entry name" value="CARBONIC ANHYDRASE"/>
    <property type="match status" value="1"/>
</dbReference>
<keyword evidence="6 14" id="KW-0456">Lyase</keyword>
<feature type="binding site" evidence="13">
    <location>
        <position position="101"/>
    </location>
    <ligand>
        <name>Zn(2+)</name>
        <dbReference type="ChEBI" id="CHEBI:29105"/>
    </ligand>
</feature>
<dbReference type="SUPFAM" id="SSF53056">
    <property type="entry name" value="beta-carbonic anhydrase, cab"/>
    <property type="match status" value="1"/>
</dbReference>
<comment type="catalytic activity">
    <reaction evidence="12 14">
        <text>hydrogencarbonate + H(+) = CO2 + H2O</text>
        <dbReference type="Rhea" id="RHEA:10748"/>
        <dbReference type="ChEBI" id="CHEBI:15377"/>
        <dbReference type="ChEBI" id="CHEBI:15378"/>
        <dbReference type="ChEBI" id="CHEBI:16526"/>
        <dbReference type="ChEBI" id="CHEBI:17544"/>
        <dbReference type="EC" id="4.2.1.1"/>
    </reaction>
</comment>
<evidence type="ECO:0000256" key="6">
    <source>
        <dbReference type="ARBA" id="ARBA00023239"/>
    </source>
</evidence>
<accession>K9YK67</accession>
<proteinExistence type="inferred from homology"/>
<dbReference type="eggNOG" id="COG0288">
    <property type="taxonomic scope" value="Bacteria"/>
</dbReference>
<feature type="binding site" evidence="13">
    <location>
        <position position="98"/>
    </location>
    <ligand>
        <name>Zn(2+)</name>
        <dbReference type="ChEBI" id="CHEBI:29105"/>
    </ligand>
</feature>
<dbReference type="GO" id="GO:0031470">
    <property type="term" value="C:carboxysome"/>
    <property type="evidence" value="ECO:0007669"/>
    <property type="project" value="UniProtKB-SubCell"/>
</dbReference>
<keyword evidence="7" id="KW-0120">Carbon dioxide fixation</keyword>
<dbReference type="PATRIC" id="fig|292563.3.peg.1447"/>
<dbReference type="HOGENOM" id="CLU_053879_5_3_3"/>
<dbReference type="AlphaFoldDB" id="K9YK67"/>
<dbReference type="Gene3D" id="3.40.1050.10">
    <property type="entry name" value="Carbonic anhydrase"/>
    <property type="match status" value="1"/>
</dbReference>
<dbReference type="InterPro" id="IPR045066">
    <property type="entry name" value="Beta_CA_cladeB"/>
</dbReference>
<evidence type="ECO:0000256" key="13">
    <source>
        <dbReference type="PIRSR" id="PIRSR601765-1"/>
    </source>
</evidence>
<feature type="binding site" evidence="13">
    <location>
        <position position="41"/>
    </location>
    <ligand>
        <name>Zn(2+)</name>
        <dbReference type="ChEBI" id="CHEBI:29105"/>
    </ligand>
</feature>
<dbReference type="PANTHER" id="PTHR11002:SF76">
    <property type="entry name" value="CARBONIC ANHYDRASE"/>
    <property type="match status" value="1"/>
</dbReference>
<organism evidence="16 17">
    <name type="scientific">Cyanobacterium stanieri (strain ATCC 29140 / PCC 7202)</name>
    <dbReference type="NCBI Taxonomy" id="292563"/>
    <lineage>
        <taxon>Bacteria</taxon>
        <taxon>Bacillati</taxon>
        <taxon>Cyanobacteriota</taxon>
        <taxon>Cyanophyceae</taxon>
        <taxon>Oscillatoriophycideae</taxon>
        <taxon>Chroococcales</taxon>
        <taxon>Geminocystaceae</taxon>
        <taxon>Cyanobacterium</taxon>
    </lineage>
</organism>
<evidence type="ECO:0000256" key="8">
    <source>
        <dbReference type="ARBA" id="ARBA00023587"/>
    </source>
</evidence>
<dbReference type="CDD" id="cd00884">
    <property type="entry name" value="beta_CA_cladeB"/>
    <property type="match status" value="1"/>
</dbReference>
<dbReference type="GO" id="GO:0004089">
    <property type="term" value="F:carbonate dehydratase activity"/>
    <property type="evidence" value="ECO:0007669"/>
    <property type="project" value="UniProtKB-UniRule"/>
</dbReference>
<keyword evidence="17" id="KW-1185">Reference proteome</keyword>
<evidence type="ECO:0000256" key="1">
    <source>
        <dbReference type="ARBA" id="ARBA00006217"/>
    </source>
</evidence>
<feature type="binding site" evidence="13">
    <location>
        <position position="39"/>
    </location>
    <ligand>
        <name>Zn(2+)</name>
        <dbReference type="ChEBI" id="CHEBI:29105"/>
    </ligand>
</feature>
<dbReference type="GO" id="GO:0015977">
    <property type="term" value="P:carbon fixation"/>
    <property type="evidence" value="ECO:0007669"/>
    <property type="project" value="UniProtKB-KW"/>
</dbReference>
<evidence type="ECO:0000256" key="3">
    <source>
        <dbReference type="ARBA" id="ARBA00014628"/>
    </source>
</evidence>
<feature type="compositionally biased region" description="Basic and acidic residues" evidence="15">
    <location>
        <begin position="279"/>
        <end position="289"/>
    </location>
</feature>
<evidence type="ECO:0000256" key="12">
    <source>
        <dbReference type="ARBA" id="ARBA00048348"/>
    </source>
</evidence>
<dbReference type="STRING" id="292563.Cyast_1382"/>
<evidence type="ECO:0000256" key="5">
    <source>
        <dbReference type="ARBA" id="ARBA00022833"/>
    </source>
</evidence>
<feature type="region of interest" description="Disordered" evidence="15">
    <location>
        <begin position="248"/>
        <end position="289"/>
    </location>
</feature>
<dbReference type="BioCyc" id="CSTA292563:G1353-1394-MONOMER"/>
<evidence type="ECO:0000256" key="15">
    <source>
        <dbReference type="SAM" id="MobiDB-lite"/>
    </source>
</evidence>
<dbReference type="Pfam" id="PF00484">
    <property type="entry name" value="Pro_CA"/>
    <property type="match status" value="1"/>
</dbReference>
<dbReference type="SMART" id="SM00947">
    <property type="entry name" value="Pro_CA"/>
    <property type="match status" value="1"/>
</dbReference>
<evidence type="ECO:0000256" key="9">
    <source>
        <dbReference type="ARBA" id="ARBA00023669"/>
    </source>
</evidence>
<keyword evidence="4 13" id="KW-0479">Metal-binding</keyword>
<reference evidence="17" key="1">
    <citation type="journal article" date="2013" name="Proc. Natl. Acad. Sci. U.S.A.">
        <title>Improving the coverage of the cyanobacterial phylum using diversity-driven genome sequencing.</title>
        <authorList>
            <person name="Shih P.M."/>
            <person name="Wu D."/>
            <person name="Latifi A."/>
            <person name="Axen S.D."/>
            <person name="Fewer D.P."/>
            <person name="Talla E."/>
            <person name="Calteau A."/>
            <person name="Cai F."/>
            <person name="Tandeau de Marsac N."/>
            <person name="Rippka R."/>
            <person name="Herdman M."/>
            <person name="Sivonen K."/>
            <person name="Coursin T."/>
            <person name="Laurent T."/>
            <person name="Goodwin L."/>
            <person name="Nolan M."/>
            <person name="Davenport K.W."/>
            <person name="Han C.S."/>
            <person name="Rubin E.M."/>
            <person name="Eisen J.A."/>
            <person name="Woyke T."/>
            <person name="Gugger M."/>
            <person name="Kerfeld C.A."/>
        </authorList>
    </citation>
    <scope>NUCLEOTIDE SEQUENCE [LARGE SCALE GENOMIC DNA]</scope>
    <source>
        <strain evidence="17">ATCC 29140 / PCC 7202</strain>
    </source>
</reference>
<evidence type="ECO:0000313" key="17">
    <source>
        <dbReference type="Proteomes" id="UP000010483"/>
    </source>
</evidence>
<dbReference type="EC" id="4.2.1.1" evidence="2 14"/>
<dbReference type="FunFam" id="3.40.1050.10:FF:000003">
    <property type="entry name" value="Carbonic anhydrase"/>
    <property type="match status" value="1"/>
</dbReference>
<name>K9YK67_CYASC</name>
<comment type="subcellular location">
    <subcellularLocation>
        <location evidence="8">Carboxysome</location>
    </subcellularLocation>
</comment>
<dbReference type="InterPro" id="IPR001765">
    <property type="entry name" value="Carbonic_anhydrase"/>
</dbReference>
<evidence type="ECO:0000256" key="10">
    <source>
        <dbReference type="ARBA" id="ARBA00024446"/>
    </source>
</evidence>
<keyword evidence="5 13" id="KW-0862">Zinc</keyword>
<comment type="cofactor">
    <cofactor evidence="13">
        <name>Zn(2+)</name>
        <dbReference type="ChEBI" id="CHEBI:29105"/>
    </cofactor>
    <text evidence="13">Binds 1 zinc ion per subunit.</text>
</comment>
<dbReference type="Proteomes" id="UP000010483">
    <property type="component" value="Chromosome"/>
</dbReference>
<dbReference type="PROSITE" id="PS00705">
    <property type="entry name" value="PROK_CO2_ANHYDRASE_2"/>
    <property type="match status" value="1"/>
</dbReference>
<dbReference type="EMBL" id="CP003940">
    <property type="protein sequence ID" value="AFZ47346.1"/>
    <property type="molecule type" value="Genomic_DNA"/>
</dbReference>
<evidence type="ECO:0000256" key="14">
    <source>
        <dbReference type="RuleBase" id="RU003956"/>
    </source>
</evidence>
<comment type="similarity">
    <text evidence="1 14">Belongs to the beta-class carbonic anhydrase family.</text>
</comment>
<gene>
    <name evidence="16" type="ordered locus">Cyast_1382</name>
</gene>
<dbReference type="GO" id="GO:0015976">
    <property type="term" value="P:carbon utilization"/>
    <property type="evidence" value="ECO:0007669"/>
    <property type="project" value="InterPro"/>
</dbReference>
<protein>
    <recommendedName>
        <fullName evidence="3 14">Carbonic anhydrase</fullName>
        <ecNumber evidence="2 14">4.2.1.1</ecNumber>
    </recommendedName>
    <alternativeName>
        <fullName evidence="11 14">Carbonate dehydratase</fullName>
    </alternativeName>
</protein>